<gene>
    <name evidence="4" type="ORF">MCNOR_0955</name>
</gene>
<dbReference type="Proteomes" id="UP001158598">
    <property type="component" value="Chromosome"/>
</dbReference>
<dbReference type="InterPro" id="IPR003774">
    <property type="entry name" value="AlgH-like"/>
</dbReference>
<dbReference type="HAMAP" id="MF_00758">
    <property type="entry name" value="UPF0301"/>
    <property type="match status" value="1"/>
</dbReference>
<keyword evidence="3" id="KW-0732">Signal</keyword>
<dbReference type="PANTHER" id="PTHR30327:SF1">
    <property type="entry name" value="UPF0301 PROTEIN YQGE"/>
    <property type="match status" value="1"/>
</dbReference>
<dbReference type="AlphaFoldDB" id="A0AA35UYD4"/>
<dbReference type="Gene3D" id="3.40.1740.10">
    <property type="entry name" value="VC0467-like"/>
    <property type="match status" value="1"/>
</dbReference>
<dbReference type="RefSeq" id="WP_238536810.1">
    <property type="nucleotide sequence ID" value="NZ_OX458332.1"/>
</dbReference>
<dbReference type="GO" id="GO:0005829">
    <property type="term" value="C:cytosol"/>
    <property type="evidence" value="ECO:0007669"/>
    <property type="project" value="TreeGrafter"/>
</dbReference>
<feature type="chain" id="PRO_5041267235" description="UPF0301 protein MCNOR_0955" evidence="3">
    <location>
        <begin position="26"/>
        <end position="208"/>
    </location>
</feature>
<sequence length="208" mass="21834">MPSRLFSTVLLVLSAALALGSAASAYVRPPEIPEGHADTSGQFLVAHPKMPANIFAHSVIYVVSHNADGAMGLIVNRLAGAGPLGKLLEAFGLASKAQREIKLYLGGPVGIGQGFVLHSDDYAGASTRALKKGLSLSTGLDVLEAIARGRGPRQVRMLFGYAGWSPGQLDGEIARGDWLLAPADTSLIFSEEPDKVWEEALKHAGLPL</sequence>
<dbReference type="EMBL" id="OX458332">
    <property type="protein sequence ID" value="CAI8767576.1"/>
    <property type="molecule type" value="Genomic_DNA"/>
</dbReference>
<protein>
    <recommendedName>
        <fullName evidence="2">UPF0301 protein MCNOR_0955</fullName>
    </recommendedName>
</protein>
<comment type="similarity">
    <text evidence="1 2">Belongs to the UPF0301 (AlgH) family.</text>
</comment>
<feature type="signal peptide" evidence="3">
    <location>
        <begin position="1"/>
        <end position="25"/>
    </location>
</feature>
<evidence type="ECO:0000256" key="3">
    <source>
        <dbReference type="SAM" id="SignalP"/>
    </source>
</evidence>
<evidence type="ECO:0000313" key="5">
    <source>
        <dbReference type="Proteomes" id="UP001158598"/>
    </source>
</evidence>
<dbReference type="Pfam" id="PF02622">
    <property type="entry name" value="DUF179"/>
    <property type="match status" value="1"/>
</dbReference>
<reference evidence="4" key="1">
    <citation type="submission" date="2023-03" db="EMBL/GenBank/DDBJ databases">
        <authorList>
            <person name="Pearce D."/>
        </authorList>
    </citation>
    <scope>NUCLEOTIDE SEQUENCE</scope>
    <source>
        <strain evidence="4">Mc</strain>
    </source>
</reference>
<evidence type="ECO:0000313" key="4">
    <source>
        <dbReference type="EMBL" id="CAI8767576.1"/>
    </source>
</evidence>
<evidence type="ECO:0000256" key="2">
    <source>
        <dbReference type="HAMAP-Rule" id="MF_00758"/>
    </source>
</evidence>
<accession>A0AA35UYD4</accession>
<dbReference type="PANTHER" id="PTHR30327">
    <property type="entry name" value="UNCHARACTERIZED PROTEIN YQGE"/>
    <property type="match status" value="1"/>
</dbReference>
<dbReference type="SUPFAM" id="SSF143456">
    <property type="entry name" value="VC0467-like"/>
    <property type="match status" value="1"/>
</dbReference>
<organism evidence="4 5">
    <name type="scientific">Methylococcus capsulatus</name>
    <dbReference type="NCBI Taxonomy" id="414"/>
    <lineage>
        <taxon>Bacteria</taxon>
        <taxon>Pseudomonadati</taxon>
        <taxon>Pseudomonadota</taxon>
        <taxon>Gammaproteobacteria</taxon>
        <taxon>Methylococcales</taxon>
        <taxon>Methylococcaceae</taxon>
        <taxon>Methylococcus</taxon>
    </lineage>
</organism>
<evidence type="ECO:0000256" key="1">
    <source>
        <dbReference type="ARBA" id="ARBA00009600"/>
    </source>
</evidence>
<proteinExistence type="inferred from homology"/>
<name>A0AA35UYD4_METCP</name>